<reference evidence="2 3" key="1">
    <citation type="submission" date="2014-04" db="EMBL/GenBank/DDBJ databases">
        <authorList>
            <consortium name="DOE Joint Genome Institute"/>
            <person name="Kuo A."/>
            <person name="Tarkka M."/>
            <person name="Buscot F."/>
            <person name="Kohler A."/>
            <person name="Nagy L.G."/>
            <person name="Floudas D."/>
            <person name="Copeland A."/>
            <person name="Barry K.W."/>
            <person name="Cichocki N."/>
            <person name="Veneault-Fourrey C."/>
            <person name="LaButti K."/>
            <person name="Lindquist E.A."/>
            <person name="Lipzen A."/>
            <person name="Lundell T."/>
            <person name="Morin E."/>
            <person name="Murat C."/>
            <person name="Sun H."/>
            <person name="Tunlid A."/>
            <person name="Henrissat B."/>
            <person name="Grigoriev I.V."/>
            <person name="Hibbett D.S."/>
            <person name="Martin F."/>
            <person name="Nordberg H.P."/>
            <person name="Cantor M.N."/>
            <person name="Hua S.X."/>
        </authorList>
    </citation>
    <scope>NUCLEOTIDE SEQUENCE [LARGE SCALE GENOMIC DNA]</scope>
    <source>
        <strain evidence="2 3">F 1598</strain>
    </source>
</reference>
<feature type="compositionally biased region" description="Low complexity" evidence="1">
    <location>
        <begin position="38"/>
        <end position="47"/>
    </location>
</feature>
<evidence type="ECO:0000313" key="2">
    <source>
        <dbReference type="EMBL" id="KIM85007.1"/>
    </source>
</evidence>
<feature type="region of interest" description="Disordered" evidence="1">
    <location>
        <begin position="1"/>
        <end position="92"/>
    </location>
</feature>
<organism evidence="2 3">
    <name type="scientific">Piloderma croceum (strain F 1598)</name>
    <dbReference type="NCBI Taxonomy" id="765440"/>
    <lineage>
        <taxon>Eukaryota</taxon>
        <taxon>Fungi</taxon>
        <taxon>Dikarya</taxon>
        <taxon>Basidiomycota</taxon>
        <taxon>Agaricomycotina</taxon>
        <taxon>Agaricomycetes</taxon>
        <taxon>Agaricomycetidae</taxon>
        <taxon>Atheliales</taxon>
        <taxon>Atheliaceae</taxon>
        <taxon>Piloderma</taxon>
    </lineage>
</organism>
<dbReference type="InParanoid" id="A0A0C3C5S2"/>
<dbReference type="EMBL" id="KN832986">
    <property type="protein sequence ID" value="KIM85007.1"/>
    <property type="molecule type" value="Genomic_DNA"/>
</dbReference>
<accession>A0A0C3C5S2</accession>
<dbReference type="AlphaFoldDB" id="A0A0C3C5S2"/>
<feature type="compositionally biased region" description="Polar residues" evidence="1">
    <location>
        <begin position="81"/>
        <end position="92"/>
    </location>
</feature>
<keyword evidence="3" id="KW-1185">Reference proteome</keyword>
<dbReference type="Proteomes" id="UP000054166">
    <property type="component" value="Unassembled WGS sequence"/>
</dbReference>
<protein>
    <submittedName>
        <fullName evidence="2">Uncharacterized protein</fullName>
    </submittedName>
</protein>
<name>A0A0C3C5S2_PILCF</name>
<sequence>MPSSYPVRWLSALRTHDSDDDDESIAESDSSDDDYTDSEGSSGSDSDTSLEQDDSNGSHVDQHESADPNIQGDPILPIDGPSTSQSPTPNDTIAAQSFYASFIDATHSRRSSQSSFAVPSLSLCQWPIPSPHDKSRLQCCRWRTKNSWLVLSFWRLIVQWLLLRSGI</sequence>
<evidence type="ECO:0000313" key="3">
    <source>
        <dbReference type="Proteomes" id="UP000054166"/>
    </source>
</evidence>
<feature type="compositionally biased region" description="Acidic residues" evidence="1">
    <location>
        <begin position="18"/>
        <end position="37"/>
    </location>
</feature>
<evidence type="ECO:0000256" key="1">
    <source>
        <dbReference type="SAM" id="MobiDB-lite"/>
    </source>
</evidence>
<reference evidence="3" key="2">
    <citation type="submission" date="2015-01" db="EMBL/GenBank/DDBJ databases">
        <title>Evolutionary Origins and Diversification of the Mycorrhizal Mutualists.</title>
        <authorList>
            <consortium name="DOE Joint Genome Institute"/>
            <consortium name="Mycorrhizal Genomics Consortium"/>
            <person name="Kohler A."/>
            <person name="Kuo A."/>
            <person name="Nagy L.G."/>
            <person name="Floudas D."/>
            <person name="Copeland A."/>
            <person name="Barry K.W."/>
            <person name="Cichocki N."/>
            <person name="Veneault-Fourrey C."/>
            <person name="LaButti K."/>
            <person name="Lindquist E.A."/>
            <person name="Lipzen A."/>
            <person name="Lundell T."/>
            <person name="Morin E."/>
            <person name="Murat C."/>
            <person name="Riley R."/>
            <person name="Ohm R."/>
            <person name="Sun H."/>
            <person name="Tunlid A."/>
            <person name="Henrissat B."/>
            <person name="Grigoriev I.V."/>
            <person name="Hibbett D.S."/>
            <person name="Martin F."/>
        </authorList>
    </citation>
    <scope>NUCLEOTIDE SEQUENCE [LARGE SCALE GENOMIC DNA]</scope>
    <source>
        <strain evidence="3">F 1598</strain>
    </source>
</reference>
<dbReference type="HOGENOM" id="CLU_1595170_0_0_1"/>
<proteinExistence type="predicted"/>
<gene>
    <name evidence="2" type="ORF">PILCRDRAFT_378448</name>
</gene>